<comment type="caution">
    <text evidence="7">The sequence shown here is derived from an EMBL/GenBank/DDBJ whole genome shotgun (WGS) entry which is preliminary data.</text>
</comment>
<dbReference type="InterPro" id="IPR006179">
    <property type="entry name" value="5_nucleotidase/apyrase"/>
</dbReference>
<keyword evidence="8" id="KW-1185">Reference proteome</keyword>
<comment type="similarity">
    <text evidence="1 3">Belongs to the 5'-nucleotidase family.</text>
</comment>
<dbReference type="SUPFAM" id="SSF56300">
    <property type="entry name" value="Metallo-dependent phosphatases"/>
    <property type="match status" value="1"/>
</dbReference>
<gene>
    <name evidence="7" type="ORF">BOX15_Mlig025898g4</name>
</gene>
<keyword evidence="3" id="KW-0378">Hydrolase</keyword>
<dbReference type="GO" id="GO:0009166">
    <property type="term" value="P:nucleotide catabolic process"/>
    <property type="evidence" value="ECO:0007669"/>
    <property type="project" value="InterPro"/>
</dbReference>
<evidence type="ECO:0000256" key="4">
    <source>
        <dbReference type="SAM" id="MobiDB-lite"/>
    </source>
</evidence>
<dbReference type="EMBL" id="NIVC01003757">
    <property type="protein sequence ID" value="PAA49927.1"/>
    <property type="molecule type" value="Genomic_DNA"/>
</dbReference>
<sequence length="584" mass="64775">MPNARQLHILHFNDVYNIEPAGHIGGAARFVTALRSFAELQPLVLFSGDVFSPSTISTATHGQHLVQVLKACNIDAACFGNHDFDFGVDNLVQCSQETGFPWLLSNIIDRETGRPLAEGLEIVCIDHRASGLRIGIVGLVELEWVDTLSTVDPEDIRFFDFCTRGEQLAAKLKSEQSCDLVIALTHMRWPNDRKLARAAHHIDIILGGHDHNYGIEFVNNRAIVKSGTDFRQFSVVSLSIDKSSPLEVKIQTVDVDSSKYSEDPEVAKAVESHVENLEKSMQRVLGQVDCPLECRFEHIRTKETNMGNFMCDIVLTALQADFVLVNSGSFRADCVVPAGDFRLGDLSRLFPMLDPLVVISIDGRTLLAALENGVSMWPALEGRFPQVSGLRFRFDGTRPPGSRVDPSSVQIGDKPMVADTQYRMATKYYLYCGKDGYDMLPGCQLLVDDEDGPVWSVAVQNYFTASGVLRGWLQLKNRHRCRLRPMNRRLSCVVDSRPETKPETAGPPPTKRFRLRKNPRENWATVRREFAPCAAAESNSTDEEPAFAAPRPSVEGRIVETSGLAAGDGETGRGDEEDQREAGE</sequence>
<feature type="domain" description="Calcineurin-like phosphoesterase" evidence="5">
    <location>
        <begin position="8"/>
        <end position="213"/>
    </location>
</feature>
<evidence type="ECO:0000313" key="7">
    <source>
        <dbReference type="EMBL" id="PAA49927.1"/>
    </source>
</evidence>
<feature type="region of interest" description="Disordered" evidence="4">
    <location>
        <begin position="494"/>
        <end position="518"/>
    </location>
</feature>
<dbReference type="OrthoDB" id="10252235at2759"/>
<evidence type="ECO:0000256" key="2">
    <source>
        <dbReference type="ARBA" id="ARBA00022729"/>
    </source>
</evidence>
<dbReference type="Proteomes" id="UP000215902">
    <property type="component" value="Unassembled WGS sequence"/>
</dbReference>
<dbReference type="InterPro" id="IPR036907">
    <property type="entry name" value="5'-Nucleotdase_C_sf"/>
</dbReference>
<dbReference type="Gene3D" id="3.90.780.10">
    <property type="entry name" value="5'-Nucleotidase, C-terminal domain"/>
    <property type="match status" value="1"/>
</dbReference>
<evidence type="ECO:0000256" key="3">
    <source>
        <dbReference type="RuleBase" id="RU362119"/>
    </source>
</evidence>
<evidence type="ECO:0008006" key="9">
    <source>
        <dbReference type="Google" id="ProtNLM"/>
    </source>
</evidence>
<protein>
    <recommendedName>
        <fullName evidence="9">5'-Nucleotidase C-terminal domain-containing protein</fullName>
    </recommendedName>
</protein>
<feature type="compositionally biased region" description="Basic and acidic residues" evidence="4">
    <location>
        <begin position="570"/>
        <end position="584"/>
    </location>
</feature>
<dbReference type="GO" id="GO:0016787">
    <property type="term" value="F:hydrolase activity"/>
    <property type="evidence" value="ECO:0007669"/>
    <property type="project" value="UniProtKB-KW"/>
</dbReference>
<organism evidence="7 8">
    <name type="scientific">Macrostomum lignano</name>
    <dbReference type="NCBI Taxonomy" id="282301"/>
    <lineage>
        <taxon>Eukaryota</taxon>
        <taxon>Metazoa</taxon>
        <taxon>Spiralia</taxon>
        <taxon>Lophotrochozoa</taxon>
        <taxon>Platyhelminthes</taxon>
        <taxon>Rhabditophora</taxon>
        <taxon>Macrostomorpha</taxon>
        <taxon>Macrostomida</taxon>
        <taxon>Macrostomidae</taxon>
        <taxon>Macrostomum</taxon>
    </lineage>
</organism>
<dbReference type="InterPro" id="IPR041821">
    <property type="entry name" value="CG11883_N"/>
</dbReference>
<evidence type="ECO:0000259" key="6">
    <source>
        <dbReference type="Pfam" id="PF02872"/>
    </source>
</evidence>
<evidence type="ECO:0000256" key="1">
    <source>
        <dbReference type="ARBA" id="ARBA00006654"/>
    </source>
</evidence>
<dbReference type="AlphaFoldDB" id="A0A267DMM6"/>
<evidence type="ECO:0000313" key="8">
    <source>
        <dbReference type="Proteomes" id="UP000215902"/>
    </source>
</evidence>
<dbReference type="CDD" id="cd07406">
    <property type="entry name" value="MPP_CG11883_N"/>
    <property type="match status" value="1"/>
</dbReference>
<dbReference type="InterPro" id="IPR029052">
    <property type="entry name" value="Metallo-depent_PP-like"/>
</dbReference>
<dbReference type="Gene3D" id="3.60.21.10">
    <property type="match status" value="1"/>
</dbReference>
<keyword evidence="2" id="KW-0732">Signal</keyword>
<dbReference type="PRINTS" id="PR01607">
    <property type="entry name" value="APYRASEFAMLY"/>
</dbReference>
<evidence type="ECO:0000259" key="5">
    <source>
        <dbReference type="Pfam" id="PF00149"/>
    </source>
</evidence>
<reference evidence="7 8" key="1">
    <citation type="submission" date="2017-06" db="EMBL/GenBank/DDBJ databases">
        <title>A platform for efficient transgenesis in Macrostomum lignano, a flatworm model organism for stem cell research.</title>
        <authorList>
            <person name="Berezikov E."/>
        </authorList>
    </citation>
    <scope>NUCLEOTIDE SEQUENCE [LARGE SCALE GENOMIC DNA]</scope>
    <source>
        <strain evidence="7">DV1</strain>
        <tissue evidence="7">Whole organism</tissue>
    </source>
</reference>
<feature type="region of interest" description="Disordered" evidence="4">
    <location>
        <begin position="534"/>
        <end position="584"/>
    </location>
</feature>
<feature type="domain" description="5'-Nucleotidase C-terminal" evidence="6">
    <location>
        <begin position="298"/>
        <end position="440"/>
    </location>
</feature>
<name>A0A267DMM6_9PLAT</name>
<dbReference type="SUPFAM" id="SSF55816">
    <property type="entry name" value="5'-nucleotidase (syn. UDP-sugar hydrolase), C-terminal domain"/>
    <property type="match status" value="1"/>
</dbReference>
<dbReference type="Pfam" id="PF00149">
    <property type="entry name" value="Metallophos"/>
    <property type="match status" value="1"/>
</dbReference>
<keyword evidence="3" id="KW-0547">Nucleotide-binding</keyword>
<dbReference type="InterPro" id="IPR004843">
    <property type="entry name" value="Calcineurin-like_PHP"/>
</dbReference>
<dbReference type="PANTHER" id="PTHR11575:SF48">
    <property type="entry name" value="5'-NUCLEOTIDASE"/>
    <property type="match status" value="1"/>
</dbReference>
<dbReference type="Pfam" id="PF02872">
    <property type="entry name" value="5_nucleotid_C"/>
    <property type="match status" value="1"/>
</dbReference>
<dbReference type="PANTHER" id="PTHR11575">
    <property type="entry name" value="5'-NUCLEOTIDASE-RELATED"/>
    <property type="match status" value="1"/>
</dbReference>
<accession>A0A267DMM6</accession>
<dbReference type="InterPro" id="IPR008334">
    <property type="entry name" value="5'-Nucleotdase_C"/>
</dbReference>
<proteinExistence type="inferred from homology"/>
<dbReference type="STRING" id="282301.A0A267DMM6"/>
<dbReference type="GO" id="GO:0000166">
    <property type="term" value="F:nucleotide binding"/>
    <property type="evidence" value="ECO:0007669"/>
    <property type="project" value="UniProtKB-KW"/>
</dbReference>